<dbReference type="GO" id="GO:0015344">
    <property type="term" value="F:siderophore uptake transmembrane transporter activity"/>
    <property type="evidence" value="ECO:0007669"/>
    <property type="project" value="TreeGrafter"/>
</dbReference>
<dbReference type="InterPro" id="IPR012910">
    <property type="entry name" value="Plug_dom"/>
</dbReference>
<dbReference type="PROSITE" id="PS52016">
    <property type="entry name" value="TONB_DEPENDENT_REC_3"/>
    <property type="match status" value="1"/>
</dbReference>
<feature type="chain" id="PRO_5012507960" description="TonB-dependent siderophore receptor" evidence="12">
    <location>
        <begin position="36"/>
        <end position="742"/>
    </location>
</feature>
<evidence type="ECO:0000256" key="1">
    <source>
        <dbReference type="ARBA" id="ARBA00004571"/>
    </source>
</evidence>
<accession>A0A1Y0CWG6</accession>
<evidence type="ECO:0000259" key="13">
    <source>
        <dbReference type="Pfam" id="PF00593"/>
    </source>
</evidence>
<evidence type="ECO:0008006" key="17">
    <source>
        <dbReference type="Google" id="ProtNLM"/>
    </source>
</evidence>
<dbReference type="InterPro" id="IPR039426">
    <property type="entry name" value="TonB-dep_rcpt-like"/>
</dbReference>
<dbReference type="NCBIfam" id="TIGR01783">
    <property type="entry name" value="TonB-siderophor"/>
    <property type="match status" value="1"/>
</dbReference>
<evidence type="ECO:0000256" key="4">
    <source>
        <dbReference type="ARBA" id="ARBA00022452"/>
    </source>
</evidence>
<keyword evidence="4 10" id="KW-1134">Transmembrane beta strand</keyword>
<dbReference type="InterPro" id="IPR000531">
    <property type="entry name" value="Beta-barrel_TonB"/>
</dbReference>
<dbReference type="SUPFAM" id="SSF56935">
    <property type="entry name" value="Porins"/>
    <property type="match status" value="1"/>
</dbReference>
<dbReference type="PANTHER" id="PTHR32552:SF74">
    <property type="entry name" value="HYDROXAMATE SIDEROPHORE RECEPTOR FHUE"/>
    <property type="match status" value="1"/>
</dbReference>
<name>A0A1Y0CWG6_9GAMM</name>
<keyword evidence="16" id="KW-1185">Reference proteome</keyword>
<evidence type="ECO:0000256" key="2">
    <source>
        <dbReference type="ARBA" id="ARBA00009810"/>
    </source>
</evidence>
<dbReference type="InterPro" id="IPR010105">
    <property type="entry name" value="TonB_sidphr_rcpt"/>
</dbReference>
<comment type="similarity">
    <text evidence="2 10 11">Belongs to the TonB-dependent receptor family.</text>
</comment>
<feature type="domain" description="TonB-dependent receptor-like beta-barrel" evidence="13">
    <location>
        <begin position="276"/>
        <end position="714"/>
    </location>
</feature>
<keyword evidence="6 11" id="KW-0798">TonB box</keyword>
<protein>
    <recommendedName>
        <fullName evidence="17">TonB-dependent siderophore receptor</fullName>
    </recommendedName>
</protein>
<keyword evidence="7 10" id="KW-0472">Membrane</keyword>
<dbReference type="RefSeq" id="WP_086963553.1">
    <property type="nucleotide sequence ID" value="NZ_CP021376.1"/>
</dbReference>
<evidence type="ECO:0000256" key="9">
    <source>
        <dbReference type="ARBA" id="ARBA00023237"/>
    </source>
</evidence>
<dbReference type="GO" id="GO:0015891">
    <property type="term" value="P:siderophore transport"/>
    <property type="evidence" value="ECO:0007669"/>
    <property type="project" value="InterPro"/>
</dbReference>
<keyword evidence="12" id="KW-0732">Signal</keyword>
<reference evidence="16" key="1">
    <citation type="submission" date="2017-05" db="EMBL/GenBank/DDBJ databases">
        <authorList>
            <person name="Sung H."/>
        </authorList>
    </citation>
    <scope>NUCLEOTIDE SEQUENCE [LARGE SCALE GENOMIC DNA]</scope>
    <source>
        <strain evidence="16">AMac2203</strain>
    </source>
</reference>
<evidence type="ECO:0000256" key="6">
    <source>
        <dbReference type="ARBA" id="ARBA00023077"/>
    </source>
</evidence>
<keyword evidence="9 10" id="KW-0998">Cell outer membrane</keyword>
<dbReference type="Pfam" id="PF00593">
    <property type="entry name" value="TonB_dep_Rec_b-barrel"/>
    <property type="match status" value="1"/>
</dbReference>
<keyword evidence="8" id="KW-0675">Receptor</keyword>
<dbReference type="InterPro" id="IPR037066">
    <property type="entry name" value="Plug_dom_sf"/>
</dbReference>
<organism evidence="15 16">
    <name type="scientific">Oceanisphaera avium</name>
    <dbReference type="NCBI Taxonomy" id="1903694"/>
    <lineage>
        <taxon>Bacteria</taxon>
        <taxon>Pseudomonadati</taxon>
        <taxon>Pseudomonadota</taxon>
        <taxon>Gammaproteobacteria</taxon>
        <taxon>Aeromonadales</taxon>
        <taxon>Aeromonadaceae</taxon>
        <taxon>Oceanisphaera</taxon>
    </lineage>
</organism>
<dbReference type="GO" id="GO:0038023">
    <property type="term" value="F:signaling receptor activity"/>
    <property type="evidence" value="ECO:0007669"/>
    <property type="project" value="InterPro"/>
</dbReference>
<dbReference type="CDD" id="cd01347">
    <property type="entry name" value="ligand_gated_channel"/>
    <property type="match status" value="1"/>
</dbReference>
<dbReference type="PANTHER" id="PTHR32552">
    <property type="entry name" value="FERRICHROME IRON RECEPTOR-RELATED"/>
    <property type="match status" value="1"/>
</dbReference>
<dbReference type="Pfam" id="PF07715">
    <property type="entry name" value="Plug"/>
    <property type="match status" value="1"/>
</dbReference>
<dbReference type="OrthoDB" id="127311at2"/>
<dbReference type="KEGG" id="ocm:CBP12_05545"/>
<evidence type="ECO:0000256" key="3">
    <source>
        <dbReference type="ARBA" id="ARBA00022448"/>
    </source>
</evidence>
<dbReference type="Proteomes" id="UP000243793">
    <property type="component" value="Chromosome"/>
</dbReference>
<evidence type="ECO:0000256" key="7">
    <source>
        <dbReference type="ARBA" id="ARBA00023136"/>
    </source>
</evidence>
<evidence type="ECO:0000256" key="8">
    <source>
        <dbReference type="ARBA" id="ARBA00023170"/>
    </source>
</evidence>
<evidence type="ECO:0000259" key="14">
    <source>
        <dbReference type="Pfam" id="PF07715"/>
    </source>
</evidence>
<dbReference type="InterPro" id="IPR036942">
    <property type="entry name" value="Beta-barrel_TonB_sf"/>
</dbReference>
<evidence type="ECO:0000256" key="11">
    <source>
        <dbReference type="RuleBase" id="RU003357"/>
    </source>
</evidence>
<gene>
    <name evidence="15" type="ORF">CBP12_05545</name>
</gene>
<dbReference type="Gene3D" id="2.170.130.10">
    <property type="entry name" value="TonB-dependent receptor, plug domain"/>
    <property type="match status" value="1"/>
</dbReference>
<keyword evidence="3 10" id="KW-0813">Transport</keyword>
<evidence type="ECO:0000313" key="16">
    <source>
        <dbReference type="Proteomes" id="UP000243793"/>
    </source>
</evidence>
<dbReference type="AlphaFoldDB" id="A0A1Y0CWG6"/>
<comment type="subcellular location">
    <subcellularLocation>
        <location evidence="1 10">Cell outer membrane</location>
        <topology evidence="1 10">Multi-pass membrane protein</topology>
    </subcellularLocation>
</comment>
<evidence type="ECO:0000313" key="15">
    <source>
        <dbReference type="EMBL" id="ART79681.1"/>
    </source>
</evidence>
<keyword evidence="5 10" id="KW-0812">Transmembrane</keyword>
<proteinExistence type="inferred from homology"/>
<dbReference type="EMBL" id="CP021376">
    <property type="protein sequence ID" value="ART79681.1"/>
    <property type="molecule type" value="Genomic_DNA"/>
</dbReference>
<dbReference type="Gene3D" id="2.40.170.20">
    <property type="entry name" value="TonB-dependent receptor, beta-barrel domain"/>
    <property type="match status" value="1"/>
</dbReference>
<evidence type="ECO:0000256" key="12">
    <source>
        <dbReference type="SAM" id="SignalP"/>
    </source>
</evidence>
<sequence length="742" mass="81046">MATVLKGACPLPYTCKTYLATIITSLLLGLPSALAQEVADSDADVTPEGEWRLAPVMVSAAAIKDGTTEGTGSFTADNTNAATGMDLSLRETPQSVTVITRERLDQEGISSLGEAVARAPGITFRGAGSALGSYAGISSRGYSVNSLMLDGLPLPTAGVAGYSASQGLGTLNTDLYDAVTVVRGATGLMTGAGNPSATISLTRKRPTHDFQASVSQTLGTWDLSRTVGDIAGPLNSDGTFRGRIVGVKEIGDSWKQGYNYEKAVLYGVVEADVTEQTVARVALEYGENQADGGAGPYTGYALADKDGKLTPFGRGDNSMADWSGFEDSRLGLSAALDHHLNDDWKMSVSYNHNTIETKQRFGLASYIPDANGEADIHLRSYRIDNTVDSVGAKLDGSFALLGREHDLSVGLNGSWTDDYTKDFYRDRNGFKVNVYDWNRHFPEPDWESLYGFGSRNKIEENGAYVATRLSATDDLSLLLGARWSNWRTRALDENGNEKEKREEKGVITPYVGLVYDVTPNISAYASYTTIFNPQSRRDVNDQLLDPEEGINLETGLKGEWFNGRLNASAAVFEVEKDNLSVKDGTNQTPQGNQAYRAEDQTKGRGWELEIAGELMPGWQVQGGYTRMLTQDNEGARLNTDQAKHQVKLFTSYTPESLSQLTLGGGVNWQSHTYMSGAKDLYRDIYTQDSYWVSNLMARYEFNEQLSLTANVNNLFDEAYRIDLDIHDYGAPRNVQATLKYQF</sequence>
<evidence type="ECO:0000256" key="5">
    <source>
        <dbReference type="ARBA" id="ARBA00022692"/>
    </source>
</evidence>
<feature type="signal peptide" evidence="12">
    <location>
        <begin position="1"/>
        <end position="35"/>
    </location>
</feature>
<feature type="domain" description="TonB-dependent receptor plug" evidence="14">
    <location>
        <begin position="89"/>
        <end position="197"/>
    </location>
</feature>
<dbReference type="GO" id="GO:0009279">
    <property type="term" value="C:cell outer membrane"/>
    <property type="evidence" value="ECO:0007669"/>
    <property type="project" value="UniProtKB-SubCell"/>
</dbReference>
<evidence type="ECO:0000256" key="10">
    <source>
        <dbReference type="PROSITE-ProRule" id="PRU01360"/>
    </source>
</evidence>